<dbReference type="InterPro" id="IPR036390">
    <property type="entry name" value="WH_DNA-bd_sf"/>
</dbReference>
<dbReference type="GO" id="GO:0006950">
    <property type="term" value="P:response to stress"/>
    <property type="evidence" value="ECO:0007669"/>
    <property type="project" value="TreeGrafter"/>
</dbReference>
<dbReference type="Gene3D" id="1.10.10.10">
    <property type="entry name" value="Winged helix-like DNA-binding domain superfamily/Winged helix DNA-binding domain"/>
    <property type="match status" value="1"/>
</dbReference>
<comment type="caution">
    <text evidence="5">The sequence shown here is derived from an EMBL/GenBank/DDBJ whole genome shotgun (WGS) entry which is preliminary data.</text>
</comment>
<evidence type="ECO:0000313" key="6">
    <source>
        <dbReference type="Proteomes" id="UP000076796"/>
    </source>
</evidence>
<dbReference type="GO" id="GO:0003677">
    <property type="term" value="F:DNA binding"/>
    <property type="evidence" value="ECO:0007669"/>
    <property type="project" value="UniProtKB-KW"/>
</dbReference>
<dbReference type="Pfam" id="PF12802">
    <property type="entry name" value="MarR_2"/>
    <property type="match status" value="1"/>
</dbReference>
<feature type="domain" description="HTH marR-type" evidence="4">
    <location>
        <begin position="15"/>
        <end position="148"/>
    </location>
</feature>
<keyword evidence="2" id="KW-0238">DNA-binding</keyword>
<reference evidence="5" key="1">
    <citation type="journal article" date="2016" name="Genome Announc.">
        <title>Draft genomes of two strains of Paenibacillus glucanolyticus with capability to degrade lignocellulose.</title>
        <authorList>
            <person name="Mathews S.L."/>
            <person name="Pawlak J."/>
            <person name="Grunden A.M."/>
        </authorList>
    </citation>
    <scope>NUCLEOTIDE SEQUENCE [LARGE SCALE GENOMIC DNA]</scope>
    <source>
        <strain evidence="5">SLM1</strain>
    </source>
</reference>
<dbReference type="PANTHER" id="PTHR33164">
    <property type="entry name" value="TRANSCRIPTIONAL REGULATOR, MARR FAMILY"/>
    <property type="match status" value="1"/>
</dbReference>
<proteinExistence type="predicted"/>
<dbReference type="InterPro" id="IPR039422">
    <property type="entry name" value="MarR/SlyA-like"/>
</dbReference>
<evidence type="ECO:0000256" key="2">
    <source>
        <dbReference type="ARBA" id="ARBA00023125"/>
    </source>
</evidence>
<sequence>MNDDLQQYVLDLPLPTLAFFTLVETTAKLVDVSESYWKAQGLNGARIRILVELMKEGGTMLPSKLAQQIGVTKPNISLLLTPLENEGLIRRDNHPRDGRKSVISITNEGQHLLIHNLPANRQQVSAKMNVLNDEELKQLLALLRKLKEA</sequence>
<name>A0A163FC03_9BACL</name>
<evidence type="ECO:0000256" key="3">
    <source>
        <dbReference type="ARBA" id="ARBA00023163"/>
    </source>
</evidence>
<keyword evidence="3" id="KW-0804">Transcription</keyword>
<dbReference type="PANTHER" id="PTHR33164:SF13">
    <property type="entry name" value="4-HYDROXYPHENYLACETATE CATABOLISM PROTEIN"/>
    <property type="match status" value="1"/>
</dbReference>
<dbReference type="STRING" id="59843.A3958_02185"/>
<keyword evidence="1" id="KW-0805">Transcription regulation</keyword>
<evidence type="ECO:0000259" key="4">
    <source>
        <dbReference type="PROSITE" id="PS50995"/>
    </source>
</evidence>
<dbReference type="EMBL" id="LWMH01000002">
    <property type="protein sequence ID" value="KZS44282.1"/>
    <property type="molecule type" value="Genomic_DNA"/>
</dbReference>
<dbReference type="Proteomes" id="UP000076796">
    <property type="component" value="Unassembled WGS sequence"/>
</dbReference>
<protein>
    <submittedName>
        <fullName evidence="5">MarR family transcriptional regulator</fullName>
    </submittedName>
</protein>
<gene>
    <name evidence="5" type="ORF">AWU65_29930</name>
</gene>
<dbReference type="SMART" id="SM00347">
    <property type="entry name" value="HTH_MARR"/>
    <property type="match status" value="1"/>
</dbReference>
<evidence type="ECO:0000256" key="1">
    <source>
        <dbReference type="ARBA" id="ARBA00023015"/>
    </source>
</evidence>
<keyword evidence="6" id="KW-1185">Reference proteome</keyword>
<dbReference type="InterPro" id="IPR011991">
    <property type="entry name" value="ArsR-like_HTH"/>
</dbReference>
<dbReference type="InterPro" id="IPR036388">
    <property type="entry name" value="WH-like_DNA-bd_sf"/>
</dbReference>
<dbReference type="PROSITE" id="PS50995">
    <property type="entry name" value="HTH_MARR_2"/>
    <property type="match status" value="1"/>
</dbReference>
<organism evidence="5 6">
    <name type="scientific">Paenibacillus glucanolyticus</name>
    <dbReference type="NCBI Taxonomy" id="59843"/>
    <lineage>
        <taxon>Bacteria</taxon>
        <taxon>Bacillati</taxon>
        <taxon>Bacillota</taxon>
        <taxon>Bacilli</taxon>
        <taxon>Bacillales</taxon>
        <taxon>Paenibacillaceae</taxon>
        <taxon>Paenibacillus</taxon>
    </lineage>
</organism>
<dbReference type="InterPro" id="IPR023187">
    <property type="entry name" value="Tscrpt_reg_MarR-type_CS"/>
</dbReference>
<dbReference type="PROSITE" id="PS01117">
    <property type="entry name" value="HTH_MARR_1"/>
    <property type="match status" value="1"/>
</dbReference>
<dbReference type="CDD" id="cd00090">
    <property type="entry name" value="HTH_ARSR"/>
    <property type="match status" value="1"/>
</dbReference>
<dbReference type="GeneID" id="97554125"/>
<dbReference type="OrthoDB" id="582199at2"/>
<accession>A0A163FC03</accession>
<dbReference type="SUPFAM" id="SSF46785">
    <property type="entry name" value="Winged helix' DNA-binding domain"/>
    <property type="match status" value="1"/>
</dbReference>
<dbReference type="AlphaFoldDB" id="A0A163FC03"/>
<dbReference type="RefSeq" id="WP_006212007.1">
    <property type="nucleotide sequence ID" value="NZ_CP147845.1"/>
</dbReference>
<dbReference type="InterPro" id="IPR000835">
    <property type="entry name" value="HTH_MarR-typ"/>
</dbReference>
<dbReference type="GO" id="GO:0003700">
    <property type="term" value="F:DNA-binding transcription factor activity"/>
    <property type="evidence" value="ECO:0007669"/>
    <property type="project" value="InterPro"/>
</dbReference>
<evidence type="ECO:0000313" key="5">
    <source>
        <dbReference type="EMBL" id="KZS44282.1"/>
    </source>
</evidence>
<dbReference type="PRINTS" id="PR00598">
    <property type="entry name" value="HTHMARR"/>
</dbReference>